<reference evidence="2 3" key="2">
    <citation type="submission" date="2024-07" db="EMBL/GenBank/DDBJ databases">
        <authorList>
            <person name="Akdeniz Z."/>
        </authorList>
    </citation>
    <scope>NUCLEOTIDE SEQUENCE [LARGE SCALE GENOMIC DNA]</scope>
</reference>
<dbReference type="AlphaFoldDB" id="A0AA86NAP2"/>
<dbReference type="EMBL" id="CATOUU010000094">
    <property type="protein sequence ID" value="CAI9916237.1"/>
    <property type="molecule type" value="Genomic_DNA"/>
</dbReference>
<accession>A0AA86NAP2</accession>
<organism evidence="1">
    <name type="scientific">Hexamita inflata</name>
    <dbReference type="NCBI Taxonomy" id="28002"/>
    <lineage>
        <taxon>Eukaryota</taxon>
        <taxon>Metamonada</taxon>
        <taxon>Diplomonadida</taxon>
        <taxon>Hexamitidae</taxon>
        <taxon>Hexamitinae</taxon>
        <taxon>Hexamita</taxon>
    </lineage>
</organism>
<evidence type="ECO:0000313" key="3">
    <source>
        <dbReference type="Proteomes" id="UP001642409"/>
    </source>
</evidence>
<gene>
    <name evidence="1" type="ORF">HINF_LOCUS3882</name>
    <name evidence="2" type="ORF">HINF_LOCUS50551</name>
</gene>
<evidence type="ECO:0000313" key="2">
    <source>
        <dbReference type="EMBL" id="CAL6062986.1"/>
    </source>
</evidence>
<name>A0AA86NAP2_9EUKA</name>
<dbReference type="Proteomes" id="UP001642409">
    <property type="component" value="Unassembled WGS sequence"/>
</dbReference>
<sequence>MFDVEANKSNVFKVKILKYRGTYDNNRILLALYYKALFEKSVNMLSQNLVEKIDLLLSENYCFAVARTYEEAKMRYTSLIINVLREGTIMMKYSWRDHQATEIKAPQNIDDVGARLQAQQSFNHQLKCSEI</sequence>
<evidence type="ECO:0000313" key="1">
    <source>
        <dbReference type="EMBL" id="CAI9916237.1"/>
    </source>
</evidence>
<dbReference type="EMBL" id="CAXDID020000242">
    <property type="protein sequence ID" value="CAL6062986.1"/>
    <property type="molecule type" value="Genomic_DNA"/>
</dbReference>
<proteinExistence type="predicted"/>
<comment type="caution">
    <text evidence="1">The sequence shown here is derived from an EMBL/GenBank/DDBJ whole genome shotgun (WGS) entry which is preliminary data.</text>
</comment>
<keyword evidence="3" id="KW-1185">Reference proteome</keyword>
<reference evidence="1" key="1">
    <citation type="submission" date="2023-06" db="EMBL/GenBank/DDBJ databases">
        <authorList>
            <person name="Kurt Z."/>
        </authorList>
    </citation>
    <scope>NUCLEOTIDE SEQUENCE</scope>
</reference>
<protein>
    <submittedName>
        <fullName evidence="2">Hypothetical_protein</fullName>
    </submittedName>
</protein>